<dbReference type="InterPro" id="IPR050833">
    <property type="entry name" value="Poly_Biosynth_Transport"/>
</dbReference>
<evidence type="ECO:0000313" key="7">
    <source>
        <dbReference type="EMBL" id="CUN05317.1"/>
    </source>
</evidence>
<evidence type="ECO:0000256" key="4">
    <source>
        <dbReference type="ARBA" id="ARBA00022989"/>
    </source>
</evidence>
<feature type="transmembrane region" description="Helical" evidence="6">
    <location>
        <begin position="49"/>
        <end position="70"/>
    </location>
</feature>
<evidence type="ECO:0000256" key="3">
    <source>
        <dbReference type="ARBA" id="ARBA00022692"/>
    </source>
</evidence>
<dbReference type="Proteomes" id="UP000095350">
    <property type="component" value="Unassembled WGS sequence"/>
</dbReference>
<feature type="transmembrane region" description="Helical" evidence="6">
    <location>
        <begin position="339"/>
        <end position="359"/>
    </location>
</feature>
<feature type="transmembrane region" description="Helical" evidence="6">
    <location>
        <begin position="426"/>
        <end position="447"/>
    </location>
</feature>
<evidence type="ECO:0000313" key="8">
    <source>
        <dbReference type="Proteomes" id="UP000095350"/>
    </source>
</evidence>
<feature type="transmembrane region" description="Helical" evidence="6">
    <location>
        <begin position="21"/>
        <end position="43"/>
    </location>
</feature>
<keyword evidence="4 6" id="KW-1133">Transmembrane helix</keyword>
<protein>
    <submittedName>
        <fullName evidence="7">Putative O-antigen transporter</fullName>
    </submittedName>
</protein>
<feature type="transmembrane region" description="Helical" evidence="6">
    <location>
        <begin position="116"/>
        <end position="136"/>
    </location>
</feature>
<dbReference type="InterPro" id="IPR002797">
    <property type="entry name" value="Polysacc_synth"/>
</dbReference>
<evidence type="ECO:0000256" key="2">
    <source>
        <dbReference type="ARBA" id="ARBA00022475"/>
    </source>
</evidence>
<dbReference type="RefSeq" id="WP_055194183.1">
    <property type="nucleotide sequence ID" value="NZ_CABIYH010000011.1"/>
</dbReference>
<gene>
    <name evidence="7" type="primary">rfbX</name>
    <name evidence="7" type="ORF">ERS852572_01698</name>
</gene>
<feature type="transmembrane region" description="Helical" evidence="6">
    <location>
        <begin position="170"/>
        <end position="187"/>
    </location>
</feature>
<feature type="transmembrane region" description="Helical" evidence="6">
    <location>
        <begin position="303"/>
        <end position="327"/>
    </location>
</feature>
<organism evidence="7 8">
    <name type="scientific">Roseburia intestinalis</name>
    <dbReference type="NCBI Taxonomy" id="166486"/>
    <lineage>
        <taxon>Bacteria</taxon>
        <taxon>Bacillati</taxon>
        <taxon>Bacillota</taxon>
        <taxon>Clostridia</taxon>
        <taxon>Lachnospirales</taxon>
        <taxon>Lachnospiraceae</taxon>
        <taxon>Roseburia</taxon>
    </lineage>
</organism>
<comment type="subcellular location">
    <subcellularLocation>
        <location evidence="1">Cell membrane</location>
        <topology evidence="1">Multi-pass membrane protein</topology>
    </subcellularLocation>
</comment>
<feature type="transmembrane region" description="Helical" evidence="6">
    <location>
        <begin position="259"/>
        <end position="278"/>
    </location>
</feature>
<keyword evidence="3 6" id="KW-0812">Transmembrane</keyword>
<keyword evidence="2" id="KW-1003">Cell membrane</keyword>
<dbReference type="AlphaFoldDB" id="A0A173TTA8"/>
<sequence>MEKKSLAKNSIFNMAYKGFTALFPLITTSYVSHVLLPAGVGRVSYANTIAAYFVLIASLGLPSYGVKAIAQSNVDKEQRSRTFLELFFINFVATVLCTIAYYLFVNHFPHFADRRPLFNVMGLMLILNIFNIDWFYQGMEEYVYISVRSFIVKIASFGLMLLFVKDESDYLIYALILCIATAGNNLWNAWNLRKYISLDGIRRSKHGIAVDTGLHIGRHMRPVMILLASSIATDIYTMLDSVMLEYYYGETNVGYYSNAVKIVRMTYTVVIALVAVFYPRISMCYKQKDYETGNALINRGTQILLLLALPCVAGLMATSGYVVPLLFGKAFDPAISTLRILSILILIFSIAYFLGHIILTATGMEKMILRATVTGAVVNVCANFALIPVLKQDGAAIASVLSEVVVTTILLVHAKKYYVLKFSRHYILSLVMALLVMLAVVFGMERLLGKSPWMVLLIIVAAGIAYFAVLLLLHNEIVEKLVKKIKSRGKHL</sequence>
<feature type="transmembrane region" description="Helical" evidence="6">
    <location>
        <begin position="143"/>
        <end position="164"/>
    </location>
</feature>
<dbReference type="EMBL" id="CYXZ01000011">
    <property type="protein sequence ID" value="CUN05317.1"/>
    <property type="molecule type" value="Genomic_DNA"/>
</dbReference>
<accession>A0A173TTA8</accession>
<feature type="transmembrane region" description="Helical" evidence="6">
    <location>
        <begin position="453"/>
        <end position="473"/>
    </location>
</feature>
<name>A0A173TTA8_9FIRM</name>
<dbReference type="CDD" id="cd13128">
    <property type="entry name" value="MATE_Wzx_like"/>
    <property type="match status" value="1"/>
</dbReference>
<keyword evidence="5 6" id="KW-0472">Membrane</keyword>
<feature type="transmembrane region" description="Helical" evidence="6">
    <location>
        <begin position="223"/>
        <end position="239"/>
    </location>
</feature>
<dbReference type="PANTHER" id="PTHR30250:SF11">
    <property type="entry name" value="O-ANTIGEN TRANSPORTER-RELATED"/>
    <property type="match status" value="1"/>
</dbReference>
<evidence type="ECO:0000256" key="1">
    <source>
        <dbReference type="ARBA" id="ARBA00004651"/>
    </source>
</evidence>
<dbReference type="Pfam" id="PF01943">
    <property type="entry name" value="Polysacc_synt"/>
    <property type="match status" value="1"/>
</dbReference>
<dbReference type="GO" id="GO:0005886">
    <property type="term" value="C:plasma membrane"/>
    <property type="evidence" value="ECO:0007669"/>
    <property type="project" value="UniProtKB-SubCell"/>
</dbReference>
<reference evidence="7 8" key="1">
    <citation type="submission" date="2015-09" db="EMBL/GenBank/DDBJ databases">
        <authorList>
            <consortium name="Pathogen Informatics"/>
        </authorList>
    </citation>
    <scope>NUCLEOTIDE SEQUENCE [LARGE SCALE GENOMIC DNA]</scope>
    <source>
        <strain evidence="7 8">2789STDY5834960</strain>
    </source>
</reference>
<feature type="transmembrane region" description="Helical" evidence="6">
    <location>
        <begin position="396"/>
        <end position="414"/>
    </location>
</feature>
<evidence type="ECO:0000256" key="6">
    <source>
        <dbReference type="SAM" id="Phobius"/>
    </source>
</evidence>
<dbReference type="PaxDb" id="166486-ERS852572_01698"/>
<evidence type="ECO:0000256" key="5">
    <source>
        <dbReference type="ARBA" id="ARBA00023136"/>
    </source>
</evidence>
<feature type="transmembrane region" description="Helical" evidence="6">
    <location>
        <begin position="371"/>
        <end position="390"/>
    </location>
</feature>
<dbReference type="STRING" id="166486.ERS852572_01698"/>
<proteinExistence type="predicted"/>
<dbReference type="OrthoDB" id="9815702at2"/>
<feature type="transmembrane region" description="Helical" evidence="6">
    <location>
        <begin position="82"/>
        <end position="104"/>
    </location>
</feature>
<dbReference type="PANTHER" id="PTHR30250">
    <property type="entry name" value="PST FAMILY PREDICTED COLANIC ACID TRANSPORTER"/>
    <property type="match status" value="1"/>
</dbReference>